<organism evidence="3 4">
    <name type="scientific">Lysinibacillus louembei</name>
    <dbReference type="NCBI Taxonomy" id="1470088"/>
    <lineage>
        <taxon>Bacteria</taxon>
        <taxon>Bacillati</taxon>
        <taxon>Bacillota</taxon>
        <taxon>Bacilli</taxon>
        <taxon>Bacillales</taxon>
        <taxon>Bacillaceae</taxon>
        <taxon>Lysinibacillus</taxon>
    </lineage>
</organism>
<evidence type="ECO:0000313" key="4">
    <source>
        <dbReference type="Proteomes" id="UP001322664"/>
    </source>
</evidence>
<evidence type="ECO:0000313" key="3">
    <source>
        <dbReference type="EMBL" id="WPK13547.1"/>
    </source>
</evidence>
<dbReference type="EMBL" id="CP137624">
    <property type="protein sequence ID" value="WPK13547.1"/>
    <property type="molecule type" value="Genomic_DNA"/>
</dbReference>
<protein>
    <submittedName>
        <fullName evidence="3">PH domain-containing protein</fullName>
    </submittedName>
</protein>
<feature type="domain" description="YdbS-like PH" evidence="2">
    <location>
        <begin position="71"/>
        <end position="147"/>
    </location>
</feature>
<gene>
    <name evidence="3" type="ORF">R6U77_07670</name>
</gene>
<evidence type="ECO:0000259" key="2">
    <source>
        <dbReference type="Pfam" id="PF03703"/>
    </source>
</evidence>
<evidence type="ECO:0000256" key="1">
    <source>
        <dbReference type="SAM" id="Phobius"/>
    </source>
</evidence>
<dbReference type="RefSeq" id="WP_319838037.1">
    <property type="nucleotide sequence ID" value="NZ_CP137624.1"/>
</dbReference>
<accession>A0ABZ0S5W9</accession>
<proteinExistence type="predicted"/>
<dbReference type="PIRSF" id="PIRSF026631">
    <property type="entry name" value="UCP026631"/>
    <property type="match status" value="1"/>
</dbReference>
<keyword evidence="1" id="KW-0812">Transmembrane</keyword>
<name>A0ABZ0S5W9_9BACI</name>
<feature type="transmembrane region" description="Helical" evidence="1">
    <location>
        <begin position="225"/>
        <end position="253"/>
    </location>
</feature>
<feature type="domain" description="YdbS-like PH" evidence="2">
    <location>
        <begin position="401"/>
        <end position="480"/>
    </location>
</feature>
<feature type="transmembrane region" description="Helical" evidence="1">
    <location>
        <begin position="181"/>
        <end position="205"/>
    </location>
</feature>
<dbReference type="PANTHER" id="PTHR34473">
    <property type="entry name" value="UPF0699 TRANSMEMBRANE PROTEIN YDBS"/>
    <property type="match status" value="1"/>
</dbReference>
<reference evidence="3 4" key="1">
    <citation type="submission" date="2023-09" db="EMBL/GenBank/DDBJ databases">
        <authorList>
            <person name="Page C.A."/>
            <person name="Perez-Diaz I.M."/>
        </authorList>
    </citation>
    <scope>NUCLEOTIDE SEQUENCE [LARGE SCALE GENOMIC DNA]</scope>
    <source>
        <strain evidence="3 4">Ll15</strain>
    </source>
</reference>
<dbReference type="InterPro" id="IPR014529">
    <property type="entry name" value="UCP026631"/>
</dbReference>
<dbReference type="InterPro" id="IPR005182">
    <property type="entry name" value="YdbS-like_PH"/>
</dbReference>
<dbReference type="Proteomes" id="UP001322664">
    <property type="component" value="Chromosome"/>
</dbReference>
<sequence length="482" mass="55235">MSKYKLHPVSAIINCAKALKNMLIPIVIILVANGFNFTFDWRDERFFQSMVPLIIIIVIALFSLVSGVVQWWTFTYWFEDNELRVQHGLFVKKKRFIPYDRIQSLNYKEGIFHRIFGLVQVSVETAGNKSGKAEAELTAITRDAANIIENEMKKLKEKPQTEEGEVLATARLIHKMSPKDLLILATTSNSVGVVLAGVLAVVSQFSEFIPYDSIYAEIEQLLRFGFLLIIVLVIVGLLVAWLVSVGITFINYYNFEVSEENERLIITRGLLEKKRITIPLNRVQAIKIVENPFRQLFGLAAVIVESAGGGFGGEKDKTVVLFPLISKKHLNTPLQQLFPRFDLDLEEATHSPKRARPYFYRIDFIWLVPLIGALSYFFFPYGMLSLLLIIPILLIGGWQFKTARFKISNEQITIMYRTLSRITFIAEKRRIQIAEQRQTYFQKRKNIASAKIVVMSGAAGASAKAYHMDEQHIDELMRWYEH</sequence>
<feature type="transmembrane region" description="Helical" evidence="1">
    <location>
        <begin position="51"/>
        <end position="74"/>
    </location>
</feature>
<feature type="domain" description="YdbS-like PH" evidence="2">
    <location>
        <begin position="252"/>
        <end position="329"/>
    </location>
</feature>
<feature type="transmembrane region" description="Helical" evidence="1">
    <location>
        <begin position="21"/>
        <end position="39"/>
    </location>
</feature>
<dbReference type="PANTHER" id="PTHR34473:SF2">
    <property type="entry name" value="UPF0699 TRANSMEMBRANE PROTEIN YDBT"/>
    <property type="match status" value="1"/>
</dbReference>
<keyword evidence="4" id="KW-1185">Reference proteome</keyword>
<dbReference type="Pfam" id="PF03703">
    <property type="entry name" value="bPH_2"/>
    <property type="match status" value="3"/>
</dbReference>
<keyword evidence="1" id="KW-1133">Transmembrane helix</keyword>
<keyword evidence="1" id="KW-0472">Membrane</keyword>
<feature type="transmembrane region" description="Helical" evidence="1">
    <location>
        <begin position="358"/>
        <end position="377"/>
    </location>
</feature>